<keyword evidence="3 4" id="KW-0813">Transport</keyword>
<organism evidence="8 9">
    <name type="scientific">Burkholderia ambifaria MEX-5</name>
    <dbReference type="NCBI Taxonomy" id="396597"/>
    <lineage>
        <taxon>Bacteria</taxon>
        <taxon>Pseudomonadati</taxon>
        <taxon>Pseudomonadota</taxon>
        <taxon>Betaproteobacteria</taxon>
        <taxon>Burkholderiales</taxon>
        <taxon>Burkholderiaceae</taxon>
        <taxon>Burkholderia</taxon>
        <taxon>Burkholderia cepacia complex</taxon>
    </lineage>
</organism>
<dbReference type="InterPro" id="IPR050810">
    <property type="entry name" value="Bact_Secretion_Sys_Channel"/>
</dbReference>
<comment type="function">
    <text evidence="3">Component of the type III secretion system (T3SS), also called injectisome, which is used to inject bacterial effector proteins into eukaryotic host cells. Forms a ring-shaped multimeric structure with an apparent central pore in the outer membrane.</text>
</comment>
<evidence type="ECO:0000256" key="4">
    <source>
        <dbReference type="RuleBase" id="RU004004"/>
    </source>
</evidence>
<keyword evidence="3" id="KW-0811">Translocation</keyword>
<proteinExistence type="inferred from homology"/>
<comment type="similarity">
    <text evidence="3">Belongs to the bacterial secretin family. T3SS SctC subfamily.</text>
</comment>
<dbReference type="InterPro" id="IPR003522">
    <property type="entry name" value="T3SS_OM_pore_YscC"/>
</dbReference>
<feature type="region of interest" description="Disordered" evidence="5">
    <location>
        <begin position="252"/>
        <end position="286"/>
    </location>
</feature>
<dbReference type="InterPro" id="IPR005644">
    <property type="entry name" value="NolW-like"/>
</dbReference>
<dbReference type="AlphaFoldDB" id="B1T9V0"/>
<dbReference type="GO" id="GO:0009279">
    <property type="term" value="C:cell outer membrane"/>
    <property type="evidence" value="ECO:0007669"/>
    <property type="project" value="UniProtKB-SubCell"/>
</dbReference>
<evidence type="ECO:0000256" key="2">
    <source>
        <dbReference type="ARBA" id="ARBA00022729"/>
    </source>
</evidence>
<dbReference type="PANTHER" id="PTHR30332">
    <property type="entry name" value="PROBABLE GENERAL SECRETION PATHWAY PROTEIN D"/>
    <property type="match status" value="1"/>
</dbReference>
<keyword evidence="3" id="KW-0998">Cell outer membrane</keyword>
<keyword evidence="3" id="KW-0653">Protein transport</keyword>
<dbReference type="HAMAP" id="MF_02219">
    <property type="entry name" value="Type_III_secretin"/>
    <property type="match status" value="1"/>
</dbReference>
<dbReference type="NCBIfam" id="TIGR02516">
    <property type="entry name" value="type_III_yscC"/>
    <property type="match status" value="1"/>
</dbReference>
<evidence type="ECO:0000256" key="5">
    <source>
        <dbReference type="SAM" id="MobiDB-lite"/>
    </source>
</evidence>
<dbReference type="EMBL" id="ABLK01000174">
    <property type="protein sequence ID" value="EDT39673.1"/>
    <property type="molecule type" value="Genomic_DNA"/>
</dbReference>
<evidence type="ECO:0000256" key="3">
    <source>
        <dbReference type="HAMAP-Rule" id="MF_02219"/>
    </source>
</evidence>
<gene>
    <name evidence="3" type="primary">sctC</name>
    <name evidence="8" type="ORF">BamMEX5DRAFT_4566</name>
</gene>
<dbReference type="GO" id="GO:0015627">
    <property type="term" value="C:type II protein secretion system complex"/>
    <property type="evidence" value="ECO:0007669"/>
    <property type="project" value="TreeGrafter"/>
</dbReference>
<keyword evidence="3" id="KW-0472">Membrane</keyword>
<dbReference type="PANTHER" id="PTHR30332:SF5">
    <property type="entry name" value="SPI-1 TYPE 3 SECRETION SYSTEM SECRETIN"/>
    <property type="match status" value="1"/>
</dbReference>
<dbReference type="PATRIC" id="fig|396597.7.peg.3222"/>
<dbReference type="InterPro" id="IPR038591">
    <property type="entry name" value="NolW-like_sf"/>
</dbReference>
<accession>B1T9V0</accession>
<dbReference type="GO" id="GO:0030254">
    <property type="term" value="P:protein secretion by the type III secretion system"/>
    <property type="evidence" value="ECO:0007669"/>
    <property type="project" value="UniProtKB-UniRule"/>
</dbReference>
<feature type="domain" description="NolW-like" evidence="7">
    <location>
        <begin position="108"/>
        <end position="168"/>
    </location>
</feature>
<evidence type="ECO:0000259" key="7">
    <source>
        <dbReference type="Pfam" id="PF03958"/>
    </source>
</evidence>
<keyword evidence="2 3" id="KW-0732">Signal</keyword>
<evidence type="ECO:0000259" key="6">
    <source>
        <dbReference type="Pfam" id="PF00263"/>
    </source>
</evidence>
<comment type="subcellular location">
    <subcellularLocation>
        <location evidence="1 3 4">Cell outer membrane</location>
    </subcellularLocation>
</comment>
<dbReference type="Gene3D" id="3.55.50.30">
    <property type="match status" value="1"/>
</dbReference>
<comment type="caution">
    <text evidence="8">The sequence shown here is derived from an EMBL/GenBank/DDBJ whole genome shotgun (WGS) entry which is preliminary data.</text>
</comment>
<dbReference type="Proteomes" id="UP000004814">
    <property type="component" value="Unassembled WGS sequence"/>
</dbReference>
<evidence type="ECO:0000313" key="8">
    <source>
        <dbReference type="EMBL" id="EDT39673.1"/>
    </source>
</evidence>
<reference evidence="8 9" key="1">
    <citation type="submission" date="2008-03" db="EMBL/GenBank/DDBJ databases">
        <title>Sequencing of the draft genome and assembly of Burkholderia ambifaria MEX-5.</title>
        <authorList>
            <consortium name="US DOE Joint Genome Institute (JGI-PGF)"/>
            <person name="Copeland A."/>
            <person name="Lucas S."/>
            <person name="Lapidus A."/>
            <person name="Glavina del Rio T."/>
            <person name="Dalin E."/>
            <person name="Tice H."/>
            <person name="Bruce D."/>
            <person name="Goodwin L."/>
            <person name="Pitluck S."/>
            <person name="Larimer F."/>
            <person name="Land M.L."/>
            <person name="Hauser L."/>
            <person name="Tiedje J."/>
            <person name="Richardson P."/>
        </authorList>
    </citation>
    <scope>NUCLEOTIDE SEQUENCE [LARGE SCALE GENOMIC DNA]</scope>
    <source>
        <strain evidence="8 9">MEX-5</strain>
    </source>
</reference>
<feature type="domain" description="NolW-like" evidence="7">
    <location>
        <begin position="176"/>
        <end position="364"/>
    </location>
</feature>
<dbReference type="InterPro" id="IPR004846">
    <property type="entry name" value="T2SS/T3SS_dom"/>
</dbReference>
<feature type="domain" description="Type II/III secretion system secretin-like" evidence="6">
    <location>
        <begin position="456"/>
        <end position="614"/>
    </location>
</feature>
<dbReference type="RefSeq" id="WP_006760381.1">
    <property type="nucleotide sequence ID" value="NZ_ABLK01000174.1"/>
</dbReference>
<dbReference type="GO" id="GO:0030257">
    <property type="term" value="C:type III protein secretion system complex"/>
    <property type="evidence" value="ECO:0007669"/>
    <property type="project" value="UniProtKB-UniRule"/>
</dbReference>
<feature type="chain" id="PRO_5026396648" description="Type 3 secretion system secretin" evidence="3">
    <location>
        <begin position="23"/>
        <end position="615"/>
    </location>
</feature>
<dbReference type="PRINTS" id="PR01337">
    <property type="entry name" value="TYPE3OMGPROT"/>
</dbReference>
<dbReference type="Pfam" id="PF00263">
    <property type="entry name" value="Secretin"/>
    <property type="match status" value="1"/>
</dbReference>
<feature type="signal peptide" evidence="3">
    <location>
        <begin position="1"/>
        <end position="22"/>
    </location>
</feature>
<dbReference type="Pfam" id="PF03958">
    <property type="entry name" value="Secretin_N"/>
    <property type="match status" value="2"/>
</dbReference>
<evidence type="ECO:0000256" key="1">
    <source>
        <dbReference type="ARBA" id="ARBA00004442"/>
    </source>
</evidence>
<feature type="compositionally biased region" description="Gly residues" evidence="5">
    <location>
        <begin position="258"/>
        <end position="283"/>
    </location>
</feature>
<sequence precursor="true">MKAKISILLSLMCSLASLSVDAAPIRWRSTEIQYAAEGKDVKDVLRDLSASQNIAANVAPGVSGAVSGKMKMSPQRFLDTLSASFGFVWYYDGTVLYVTPASDMKSTLVKLDHANMGDLRDLLEQMKVADPRYPVTYNAQQRTALVAGPPRYVELVTSVAARLDENSARTGGTTIRVFSLKHAWAADRDVNVDGTTVTMPGVASLLNRMYHPGDGKRASQTTVGKPISRAAPMTDLGGGRGGVPQLPPLPPYMQGAQSGDGAGMPAGALGGLGGQGGQGGQGGDPRPSGMVAAAIANPGAARVSGAGWPDASGGANGVPVGAIDSTDLPVIQADPRTNSILVRDVPEHMAQYPDLIALLDVKPRLIEIEARIIQIDEGALKQLGVDWRAHNSHIDLQTGTGLTSQNSYANGSLNPTFGSITLPGNDSVGLPASPLGLSLTAVLGDAGRYLLARINALESSNQARTDASPKVTTLDNVEAVMDNKKQFFVRVAGYTSADLYSISTGVSLRVLPMVVEEGGRTQIKLDVRIVDGELSQQTVDNIPVIVSNEINTQAFIEQGQALLIAGYKVDARSSTQSGIPVLSKLPLVGALFRSTDRQDGHSERLFLVTPRVIEP</sequence>
<evidence type="ECO:0000313" key="9">
    <source>
        <dbReference type="Proteomes" id="UP000004814"/>
    </source>
</evidence>
<dbReference type="Gene3D" id="3.30.1370.120">
    <property type="match status" value="2"/>
</dbReference>
<name>B1T9V0_9BURK</name>
<protein>
    <recommendedName>
        <fullName evidence="3">Type 3 secretion system secretin</fullName>
        <shortName evidence="3">T3SS secretin</shortName>
    </recommendedName>
</protein>
<comment type="subunit">
    <text evidence="3">The core secretion machinery of the T3SS is composed of approximately 20 different proteins, including cytoplasmic components, a base, an export apparatus and a needle. This subunit is part of the base, which anchors the injectisome in the bacterial cell envelope. Forms a stable homooligomeric complex.</text>
</comment>